<dbReference type="Proteomes" id="UP001056120">
    <property type="component" value="Linkage Group LG29"/>
</dbReference>
<evidence type="ECO:0000313" key="2">
    <source>
        <dbReference type="Proteomes" id="UP001056120"/>
    </source>
</evidence>
<gene>
    <name evidence="1" type="ORF">L1987_86608</name>
</gene>
<keyword evidence="2" id="KW-1185">Reference proteome</keyword>
<sequence>MEGAAVAYVSNLMRVPAIFLKAVSNFVDGETSIHEEFEQNLQATVVVLQKVVAQVVEFINDFFTRIHSTNTYAPSRQCQLLTQAFPTP</sequence>
<protein>
    <submittedName>
        <fullName evidence="1">Uncharacterized protein</fullName>
    </submittedName>
</protein>
<comment type="caution">
    <text evidence="1">The sequence shown here is derived from an EMBL/GenBank/DDBJ whole genome shotgun (WGS) entry which is preliminary data.</text>
</comment>
<accession>A0ACB8Y0E9</accession>
<evidence type="ECO:0000313" key="1">
    <source>
        <dbReference type="EMBL" id="KAI3676991.1"/>
    </source>
</evidence>
<organism evidence="1 2">
    <name type="scientific">Smallanthus sonchifolius</name>
    <dbReference type="NCBI Taxonomy" id="185202"/>
    <lineage>
        <taxon>Eukaryota</taxon>
        <taxon>Viridiplantae</taxon>
        <taxon>Streptophyta</taxon>
        <taxon>Embryophyta</taxon>
        <taxon>Tracheophyta</taxon>
        <taxon>Spermatophyta</taxon>
        <taxon>Magnoliopsida</taxon>
        <taxon>eudicotyledons</taxon>
        <taxon>Gunneridae</taxon>
        <taxon>Pentapetalae</taxon>
        <taxon>asterids</taxon>
        <taxon>campanulids</taxon>
        <taxon>Asterales</taxon>
        <taxon>Asteraceae</taxon>
        <taxon>Asteroideae</taxon>
        <taxon>Heliantheae alliance</taxon>
        <taxon>Millerieae</taxon>
        <taxon>Smallanthus</taxon>
    </lineage>
</organism>
<dbReference type="EMBL" id="CM042046">
    <property type="protein sequence ID" value="KAI3676991.1"/>
    <property type="molecule type" value="Genomic_DNA"/>
</dbReference>
<reference evidence="2" key="1">
    <citation type="journal article" date="2022" name="Mol. Ecol. Resour.">
        <title>The genomes of chicory, endive, great burdock and yacon provide insights into Asteraceae palaeo-polyploidization history and plant inulin production.</title>
        <authorList>
            <person name="Fan W."/>
            <person name="Wang S."/>
            <person name="Wang H."/>
            <person name="Wang A."/>
            <person name="Jiang F."/>
            <person name="Liu H."/>
            <person name="Zhao H."/>
            <person name="Xu D."/>
            <person name="Zhang Y."/>
        </authorList>
    </citation>
    <scope>NUCLEOTIDE SEQUENCE [LARGE SCALE GENOMIC DNA]</scope>
    <source>
        <strain evidence="2">cv. Yunnan</strain>
    </source>
</reference>
<name>A0ACB8Y0E9_9ASTR</name>
<proteinExistence type="predicted"/>
<reference evidence="1 2" key="2">
    <citation type="journal article" date="2022" name="Mol. Ecol. Resour.">
        <title>The genomes of chicory, endive, great burdock and yacon provide insights into Asteraceae paleo-polyploidization history and plant inulin production.</title>
        <authorList>
            <person name="Fan W."/>
            <person name="Wang S."/>
            <person name="Wang H."/>
            <person name="Wang A."/>
            <person name="Jiang F."/>
            <person name="Liu H."/>
            <person name="Zhao H."/>
            <person name="Xu D."/>
            <person name="Zhang Y."/>
        </authorList>
    </citation>
    <scope>NUCLEOTIDE SEQUENCE [LARGE SCALE GENOMIC DNA]</scope>
    <source>
        <strain evidence="2">cv. Yunnan</strain>
        <tissue evidence="1">Leaves</tissue>
    </source>
</reference>